<dbReference type="SMART" id="SM00327">
    <property type="entry name" value="VWA"/>
    <property type="match status" value="1"/>
</dbReference>
<feature type="transmembrane region" description="Helical" evidence="1">
    <location>
        <begin position="12"/>
        <end position="34"/>
    </location>
</feature>
<keyword evidence="1" id="KW-0472">Membrane</keyword>
<dbReference type="InterPro" id="IPR002035">
    <property type="entry name" value="VWF_A"/>
</dbReference>
<reference evidence="3 4" key="1">
    <citation type="submission" date="2021-07" db="EMBL/GenBank/DDBJ databases">
        <title>Paenibacillus radiodurans sp. nov., isolated from the southeastern edge of Tengger Desert.</title>
        <authorList>
            <person name="Zhang G."/>
        </authorList>
    </citation>
    <scope>NUCLEOTIDE SEQUENCE [LARGE SCALE GENOMIC DNA]</scope>
    <source>
        <strain evidence="3 4">CCM 7311</strain>
    </source>
</reference>
<dbReference type="CDD" id="cd00198">
    <property type="entry name" value="vWFA"/>
    <property type="match status" value="1"/>
</dbReference>
<evidence type="ECO:0000313" key="3">
    <source>
        <dbReference type="EMBL" id="MBW7460409.1"/>
    </source>
</evidence>
<dbReference type="EMBL" id="JAHZIK010002210">
    <property type="protein sequence ID" value="MBW7460409.1"/>
    <property type="molecule type" value="Genomic_DNA"/>
</dbReference>
<sequence>WRQRYTDLSWKLLVPATLILLFAVGGLLQLLYGLQFGGVKQVKDIVLVVDNSGSMLETDPDNERYAAAKQLINNMDSDNRVAVVAFSNTAELIQPFVSLDTQDEKNSVNAVIDSLKPTDGGTDFSLALTEAMKTIEGKENAKRGTLVILLSDGFSESNIDQQLAAYQEQQIAVNTVGLSVVDARGSALLQQIAESTGGSYYDVSEASGLALVFQNIYDKIDNRTLLTERTDTMADNTFYTLLRILSLGIIGAAVGISLGLLFDNRFLAVSFGSGGLAGGLLAGFILDNGLSGQAFTDGFWRFIAVLVLAAIIG</sequence>
<gene>
    <name evidence="3" type="ORF">K0U00_40730</name>
</gene>
<evidence type="ECO:0000313" key="4">
    <source>
        <dbReference type="Proteomes" id="UP001519887"/>
    </source>
</evidence>
<dbReference type="Pfam" id="PF00092">
    <property type="entry name" value="VWA"/>
    <property type="match status" value="1"/>
</dbReference>
<dbReference type="PANTHER" id="PTHR10579:SF43">
    <property type="entry name" value="ZINC FINGER (C3HC4-TYPE RING FINGER) FAMILY PROTEIN"/>
    <property type="match status" value="1"/>
</dbReference>
<feature type="transmembrane region" description="Helical" evidence="1">
    <location>
        <begin position="266"/>
        <end position="287"/>
    </location>
</feature>
<keyword evidence="1" id="KW-1133">Transmembrane helix</keyword>
<keyword evidence="1" id="KW-0812">Transmembrane</keyword>
<dbReference type="Proteomes" id="UP001519887">
    <property type="component" value="Unassembled WGS sequence"/>
</dbReference>
<dbReference type="PANTHER" id="PTHR10579">
    <property type="entry name" value="CALCIUM-ACTIVATED CHLORIDE CHANNEL REGULATOR"/>
    <property type="match status" value="1"/>
</dbReference>
<organism evidence="3 4">
    <name type="scientific">Paenibacillus sepulcri</name>
    <dbReference type="NCBI Taxonomy" id="359917"/>
    <lineage>
        <taxon>Bacteria</taxon>
        <taxon>Bacillati</taxon>
        <taxon>Bacillota</taxon>
        <taxon>Bacilli</taxon>
        <taxon>Bacillales</taxon>
        <taxon>Paenibacillaceae</taxon>
        <taxon>Paenibacillus</taxon>
    </lineage>
</organism>
<dbReference type="Gene3D" id="3.40.50.410">
    <property type="entry name" value="von Willebrand factor, type A domain"/>
    <property type="match status" value="1"/>
</dbReference>
<dbReference type="InterPro" id="IPR036465">
    <property type="entry name" value="vWFA_dom_sf"/>
</dbReference>
<dbReference type="SUPFAM" id="SSF53300">
    <property type="entry name" value="vWA-like"/>
    <property type="match status" value="1"/>
</dbReference>
<proteinExistence type="predicted"/>
<evidence type="ECO:0000259" key="2">
    <source>
        <dbReference type="PROSITE" id="PS50234"/>
    </source>
</evidence>
<feature type="non-terminal residue" evidence="3">
    <location>
        <position position="1"/>
    </location>
</feature>
<dbReference type="InterPro" id="IPR051266">
    <property type="entry name" value="CLCR"/>
</dbReference>
<name>A0ABS7CHQ9_9BACL</name>
<accession>A0ABS7CHQ9</accession>
<feature type="non-terminal residue" evidence="3">
    <location>
        <position position="313"/>
    </location>
</feature>
<feature type="transmembrane region" description="Helical" evidence="1">
    <location>
        <begin position="238"/>
        <end position="260"/>
    </location>
</feature>
<feature type="transmembrane region" description="Helical" evidence="1">
    <location>
        <begin position="294"/>
        <end position="312"/>
    </location>
</feature>
<dbReference type="PROSITE" id="PS50234">
    <property type="entry name" value="VWFA"/>
    <property type="match status" value="1"/>
</dbReference>
<keyword evidence="4" id="KW-1185">Reference proteome</keyword>
<evidence type="ECO:0000256" key="1">
    <source>
        <dbReference type="SAM" id="Phobius"/>
    </source>
</evidence>
<comment type="caution">
    <text evidence="3">The sequence shown here is derived from an EMBL/GenBank/DDBJ whole genome shotgun (WGS) entry which is preliminary data.</text>
</comment>
<protein>
    <submittedName>
        <fullName evidence="3">VWA domain-containing protein</fullName>
    </submittedName>
</protein>
<feature type="domain" description="VWFA" evidence="2">
    <location>
        <begin position="44"/>
        <end position="220"/>
    </location>
</feature>